<evidence type="ECO:0000256" key="3">
    <source>
        <dbReference type="SAM" id="MobiDB-lite"/>
    </source>
</evidence>
<protein>
    <submittedName>
        <fullName evidence="5">Transporter substrate-binding domain-containing protein</fullName>
    </submittedName>
</protein>
<dbReference type="PANTHER" id="PTHR35936:SF25">
    <property type="entry name" value="ABC TRANSPORTER SUBSTRATE-BINDING PROTEIN"/>
    <property type="match status" value="1"/>
</dbReference>
<accession>A0ABY1ZQ79</accession>
<keyword evidence="2" id="KW-0732">Signal</keyword>
<comment type="similarity">
    <text evidence="1">Belongs to the bacterial solute-binding protein 3 family.</text>
</comment>
<dbReference type="EMBL" id="SJDL01000007">
    <property type="protein sequence ID" value="TBW57639.1"/>
    <property type="molecule type" value="Genomic_DNA"/>
</dbReference>
<organism evidence="5 6">
    <name type="scientific">Marinobacter halodurans</name>
    <dbReference type="NCBI Taxonomy" id="2528979"/>
    <lineage>
        <taxon>Bacteria</taxon>
        <taxon>Pseudomonadati</taxon>
        <taxon>Pseudomonadota</taxon>
        <taxon>Gammaproteobacteria</taxon>
        <taxon>Pseudomonadales</taxon>
        <taxon>Marinobacteraceae</taxon>
        <taxon>Marinobacter</taxon>
    </lineage>
</organism>
<feature type="region of interest" description="Disordered" evidence="3">
    <location>
        <begin position="273"/>
        <end position="292"/>
    </location>
</feature>
<name>A0ABY1ZQ79_9GAMM</name>
<comment type="caution">
    <text evidence="5">The sequence shown here is derived from an EMBL/GenBank/DDBJ whole genome shotgun (WGS) entry which is preliminary data.</text>
</comment>
<dbReference type="SUPFAM" id="SSF53850">
    <property type="entry name" value="Periplasmic binding protein-like II"/>
    <property type="match status" value="1"/>
</dbReference>
<proteinExistence type="inferred from homology"/>
<feature type="domain" description="Solute-binding protein family 3/N-terminal" evidence="4">
    <location>
        <begin position="44"/>
        <end position="260"/>
    </location>
</feature>
<evidence type="ECO:0000256" key="1">
    <source>
        <dbReference type="ARBA" id="ARBA00010333"/>
    </source>
</evidence>
<dbReference type="Pfam" id="PF00497">
    <property type="entry name" value="SBP_bac_3"/>
    <property type="match status" value="1"/>
</dbReference>
<gene>
    <name evidence="5" type="ORF">EZI54_06255</name>
</gene>
<evidence type="ECO:0000313" key="5">
    <source>
        <dbReference type="EMBL" id="TBW57639.1"/>
    </source>
</evidence>
<sequence>MRRAWNMIMWRCWTLILAGVGFLVVSVGVAAQPVPTESRTVTVVTGDWPPYVTQAEPDHGPMAQVISRVFNDAGYQVKYIFQPWKRSKEQVLKGDADVLMPAYCSPDRADIYLCSDTVITGKQVLFHRVDTPLHWTSVEDLRGYIIGGTLGYYYGNDFETAEKRGELQIVRVASDATNMRLLMKGRIQLYPQDKAVGFAMLHELYPPERWPEITADDKPLHKQSLHLLFTRETPRGAKLKRVFDNGLTHLRHTGELSQIMSNLTRKDQIMPVEKEPADAAQTSRPPQLAPVE</sequence>
<dbReference type="Gene3D" id="3.40.190.10">
    <property type="entry name" value="Periplasmic binding protein-like II"/>
    <property type="match status" value="2"/>
</dbReference>
<keyword evidence="6" id="KW-1185">Reference proteome</keyword>
<dbReference type="PANTHER" id="PTHR35936">
    <property type="entry name" value="MEMBRANE-BOUND LYTIC MUREIN TRANSGLYCOSYLASE F"/>
    <property type="match status" value="1"/>
</dbReference>
<evidence type="ECO:0000313" key="6">
    <source>
        <dbReference type="Proteomes" id="UP000313645"/>
    </source>
</evidence>
<dbReference type="Proteomes" id="UP000313645">
    <property type="component" value="Unassembled WGS sequence"/>
</dbReference>
<evidence type="ECO:0000256" key="2">
    <source>
        <dbReference type="ARBA" id="ARBA00022729"/>
    </source>
</evidence>
<evidence type="ECO:0000259" key="4">
    <source>
        <dbReference type="Pfam" id="PF00497"/>
    </source>
</evidence>
<reference evidence="5 6" key="1">
    <citation type="submission" date="2019-02" db="EMBL/GenBank/DDBJ databases">
        <title>Marinobacter halodurans sp. nov., a marine bacterium isolated from sea tidal flat.</title>
        <authorList>
            <person name="Yoo Y."/>
            <person name="Lee D.W."/>
            <person name="Kim B.S."/>
            <person name="Kim J.-J."/>
        </authorList>
    </citation>
    <scope>NUCLEOTIDE SEQUENCE [LARGE SCALE GENOMIC DNA]</scope>
    <source>
        <strain evidence="5 6">YJ-S3-2</strain>
    </source>
</reference>
<dbReference type="InterPro" id="IPR001638">
    <property type="entry name" value="Solute-binding_3/MltF_N"/>
</dbReference>